<accession>A0A5B8IZH1</accession>
<keyword evidence="2" id="KW-1185">Reference proteome</keyword>
<evidence type="ECO:0000313" key="2">
    <source>
        <dbReference type="Proteomes" id="UP000318483"/>
    </source>
</evidence>
<reference evidence="1 2" key="1">
    <citation type="submission" date="2019-07" db="EMBL/GenBank/DDBJ databases">
        <title>Litoreibacter alkalisoli sp. nov., isolated from saline-alkaline soil.</title>
        <authorList>
            <person name="Wang S."/>
            <person name="Xu L."/>
            <person name="Xing Y.-T."/>
            <person name="Sun J.-Q."/>
        </authorList>
    </citation>
    <scope>NUCLEOTIDE SEQUENCE [LARGE SCALE GENOMIC DNA]</scope>
    <source>
        <strain evidence="1 2">LN3S51</strain>
    </source>
</reference>
<dbReference type="InterPro" id="IPR023346">
    <property type="entry name" value="Lysozyme-like_dom_sf"/>
</dbReference>
<sequence length="201" mass="22223">MLATASVANTCDMAAREAASRTRVPLDVLRAITRTETARNGKPWPWTINIAGRGIWLDDRSALLSIARDTLGAGEHSFDLGCFQVNYRWHGAQFASLEQMVDPVQNALYAARFLERLHDETGDWTLAAGRYHSRTEQHAARYRTLYSQHVSQLDEPAGRLNSFALLQGGAVRMGSLVPVDRTDARRLIPDGRGVSLFGQGS</sequence>
<protein>
    <submittedName>
        <fullName evidence="1">Lytic transglycosylase domain-containing protein</fullName>
    </submittedName>
</protein>
<dbReference type="EMBL" id="CP042261">
    <property type="protein sequence ID" value="QDY70341.1"/>
    <property type="molecule type" value="Genomic_DNA"/>
</dbReference>
<dbReference type="OrthoDB" id="5945995at2"/>
<dbReference type="KEGG" id="lit:FPZ52_11280"/>
<dbReference type="SUPFAM" id="SSF53955">
    <property type="entry name" value="Lysozyme-like"/>
    <property type="match status" value="1"/>
</dbReference>
<evidence type="ECO:0000313" key="1">
    <source>
        <dbReference type="EMBL" id="QDY70341.1"/>
    </source>
</evidence>
<proteinExistence type="predicted"/>
<organism evidence="1 2">
    <name type="scientific">Qingshengfaniella alkalisoli</name>
    <dbReference type="NCBI Taxonomy" id="2599296"/>
    <lineage>
        <taxon>Bacteria</taxon>
        <taxon>Pseudomonadati</taxon>
        <taxon>Pseudomonadota</taxon>
        <taxon>Alphaproteobacteria</taxon>
        <taxon>Rhodobacterales</taxon>
        <taxon>Paracoccaceae</taxon>
        <taxon>Qingshengfaniella</taxon>
    </lineage>
</organism>
<gene>
    <name evidence="1" type="ORF">FPZ52_11280</name>
</gene>
<dbReference type="Proteomes" id="UP000318483">
    <property type="component" value="Chromosome"/>
</dbReference>
<dbReference type="AlphaFoldDB" id="A0A5B8IZH1"/>
<dbReference type="Gene3D" id="1.10.530.10">
    <property type="match status" value="1"/>
</dbReference>
<name>A0A5B8IZH1_9RHOB</name>